<protein>
    <submittedName>
        <fullName evidence="1">Uncharacterized protein</fullName>
    </submittedName>
</protein>
<evidence type="ECO:0000313" key="1">
    <source>
        <dbReference type="EMBL" id="KDQ18446.1"/>
    </source>
</evidence>
<dbReference type="STRING" id="930990.A0A067N3W1"/>
<dbReference type="Proteomes" id="UP000027195">
    <property type="component" value="Unassembled WGS sequence"/>
</dbReference>
<evidence type="ECO:0000313" key="2">
    <source>
        <dbReference type="Proteomes" id="UP000027195"/>
    </source>
</evidence>
<dbReference type="AlphaFoldDB" id="A0A067N3W1"/>
<accession>A0A067N3W1</accession>
<dbReference type="InParanoid" id="A0A067N3W1"/>
<organism evidence="1 2">
    <name type="scientific">Botryobasidium botryosum (strain FD-172 SS1)</name>
    <dbReference type="NCBI Taxonomy" id="930990"/>
    <lineage>
        <taxon>Eukaryota</taxon>
        <taxon>Fungi</taxon>
        <taxon>Dikarya</taxon>
        <taxon>Basidiomycota</taxon>
        <taxon>Agaricomycotina</taxon>
        <taxon>Agaricomycetes</taxon>
        <taxon>Cantharellales</taxon>
        <taxon>Botryobasidiaceae</taxon>
        <taxon>Botryobasidium</taxon>
    </lineage>
</organism>
<keyword evidence="2" id="KW-1185">Reference proteome</keyword>
<dbReference type="EMBL" id="KL198021">
    <property type="protein sequence ID" value="KDQ18446.1"/>
    <property type="molecule type" value="Genomic_DNA"/>
</dbReference>
<dbReference type="OrthoDB" id="3270368at2759"/>
<gene>
    <name evidence="1" type="ORF">BOTBODRAFT_511928</name>
</gene>
<proteinExistence type="predicted"/>
<name>A0A067N3W1_BOTB1</name>
<dbReference type="HOGENOM" id="CLU_956429_0_0_1"/>
<reference evidence="2" key="1">
    <citation type="journal article" date="2014" name="Proc. Natl. Acad. Sci. U.S.A.">
        <title>Extensive sampling of basidiomycete genomes demonstrates inadequacy of the white-rot/brown-rot paradigm for wood decay fungi.</title>
        <authorList>
            <person name="Riley R."/>
            <person name="Salamov A.A."/>
            <person name="Brown D.W."/>
            <person name="Nagy L.G."/>
            <person name="Floudas D."/>
            <person name="Held B.W."/>
            <person name="Levasseur A."/>
            <person name="Lombard V."/>
            <person name="Morin E."/>
            <person name="Otillar R."/>
            <person name="Lindquist E.A."/>
            <person name="Sun H."/>
            <person name="LaButti K.M."/>
            <person name="Schmutz J."/>
            <person name="Jabbour D."/>
            <person name="Luo H."/>
            <person name="Baker S.E."/>
            <person name="Pisabarro A.G."/>
            <person name="Walton J.D."/>
            <person name="Blanchette R.A."/>
            <person name="Henrissat B."/>
            <person name="Martin F."/>
            <person name="Cullen D."/>
            <person name="Hibbett D.S."/>
            <person name="Grigoriev I.V."/>
        </authorList>
    </citation>
    <scope>NUCLEOTIDE SEQUENCE [LARGE SCALE GENOMIC DNA]</scope>
    <source>
        <strain evidence="2">FD-172 SS1</strain>
    </source>
</reference>
<sequence>MAGSISDALSALKHEVSRKPKSKSTDIQVGALQPLVDALDVVNDTSKTSIPTDVLQNLVDFFSSTILPFYVSHPPQALHLSAVFISQVYVTKLSPGLSRTSNKTNAGKDQERWERIIDEGVLTGLQDYVDMEQSDMRALGSALYPILCQMLTAKSSEYLGVCFRRQMCTVLAESARGQAENKATLTSSSSLGGTRLGELIATTKDCLLLDSLLELAGRLTPSSRTPKDRIAFVNEVFQNDKARATFGTQVSRELADMLGAARGSDFRQLSNGMLAAMARRDIHRPLIRIRY</sequence>